<organism evidence="2 3">
    <name type="scientific">Agaribacillus aureus</name>
    <dbReference type="NCBI Taxonomy" id="3051825"/>
    <lineage>
        <taxon>Bacteria</taxon>
        <taxon>Pseudomonadati</taxon>
        <taxon>Bacteroidota</taxon>
        <taxon>Cytophagia</taxon>
        <taxon>Cytophagales</taxon>
        <taxon>Splendidivirgaceae</taxon>
        <taxon>Agaribacillus</taxon>
    </lineage>
</organism>
<name>A0ABT8LCT6_9BACT</name>
<proteinExistence type="predicted"/>
<feature type="region of interest" description="Disordered" evidence="1">
    <location>
        <begin position="1"/>
        <end position="23"/>
    </location>
</feature>
<dbReference type="RefSeq" id="WP_346760928.1">
    <property type="nucleotide sequence ID" value="NZ_JAUJEB010000007.1"/>
</dbReference>
<gene>
    <name evidence="2" type="ORF">QQ020_26165</name>
</gene>
<reference evidence="2" key="1">
    <citation type="submission" date="2023-06" db="EMBL/GenBank/DDBJ databases">
        <title>Genomic of Agaribacillus aureum.</title>
        <authorList>
            <person name="Wang G."/>
        </authorList>
    </citation>
    <scope>NUCLEOTIDE SEQUENCE</scope>
    <source>
        <strain evidence="2">BMA12</strain>
    </source>
</reference>
<accession>A0ABT8LCT6</accession>
<dbReference type="Proteomes" id="UP001172083">
    <property type="component" value="Unassembled WGS sequence"/>
</dbReference>
<evidence type="ECO:0000313" key="2">
    <source>
        <dbReference type="EMBL" id="MDN5215589.1"/>
    </source>
</evidence>
<evidence type="ECO:0000313" key="3">
    <source>
        <dbReference type="Proteomes" id="UP001172083"/>
    </source>
</evidence>
<dbReference type="EMBL" id="JAUJEB010000007">
    <property type="protein sequence ID" value="MDN5215589.1"/>
    <property type="molecule type" value="Genomic_DNA"/>
</dbReference>
<feature type="compositionally biased region" description="Basic and acidic residues" evidence="1">
    <location>
        <begin position="1"/>
        <end position="11"/>
    </location>
</feature>
<evidence type="ECO:0000256" key="1">
    <source>
        <dbReference type="SAM" id="MobiDB-lite"/>
    </source>
</evidence>
<sequence length="142" mass="16005">MKKETQERKESPISNGAHHSLSDREGLMQTNTRYQQALEGQFSDLKSQAESWMKGAAVVGGVIFVGYSFYKVFIEKDDESENPAEESNVALTPVHNKDESSIVRMIKESIALFLIEIAKEKIQQFLQSLESEYKNGDTPSTK</sequence>
<comment type="caution">
    <text evidence="2">The sequence shown here is derived from an EMBL/GenBank/DDBJ whole genome shotgun (WGS) entry which is preliminary data.</text>
</comment>
<protein>
    <submittedName>
        <fullName evidence="2">Uncharacterized protein</fullName>
    </submittedName>
</protein>
<keyword evidence="3" id="KW-1185">Reference proteome</keyword>